<organism evidence="1">
    <name type="scientific">Arundo donax</name>
    <name type="common">Giant reed</name>
    <name type="synonym">Donax arundinaceus</name>
    <dbReference type="NCBI Taxonomy" id="35708"/>
    <lineage>
        <taxon>Eukaryota</taxon>
        <taxon>Viridiplantae</taxon>
        <taxon>Streptophyta</taxon>
        <taxon>Embryophyta</taxon>
        <taxon>Tracheophyta</taxon>
        <taxon>Spermatophyta</taxon>
        <taxon>Magnoliopsida</taxon>
        <taxon>Liliopsida</taxon>
        <taxon>Poales</taxon>
        <taxon>Poaceae</taxon>
        <taxon>PACMAD clade</taxon>
        <taxon>Arundinoideae</taxon>
        <taxon>Arundineae</taxon>
        <taxon>Arundo</taxon>
    </lineage>
</organism>
<reference evidence="1" key="1">
    <citation type="submission" date="2014-09" db="EMBL/GenBank/DDBJ databases">
        <authorList>
            <person name="Magalhaes I.L.F."/>
            <person name="Oliveira U."/>
            <person name="Santos F.R."/>
            <person name="Vidigal T.H.D.A."/>
            <person name="Brescovit A.D."/>
            <person name="Santos A.J."/>
        </authorList>
    </citation>
    <scope>NUCLEOTIDE SEQUENCE</scope>
    <source>
        <tissue evidence="1">Shoot tissue taken approximately 20 cm above the soil surface</tissue>
    </source>
</reference>
<dbReference type="AlphaFoldDB" id="A0A0A9CGS5"/>
<protein>
    <submittedName>
        <fullName evidence="1">Uncharacterized protein</fullName>
    </submittedName>
</protein>
<sequence>MIQYIQYIGMQQRISMNKVSCWDEGSKEMATSPPHHVLFALSQFLSLKESQFSSPLSASIFLPREVI</sequence>
<accession>A0A0A9CGS5</accession>
<evidence type="ECO:0000313" key="1">
    <source>
        <dbReference type="EMBL" id="JAD72580.1"/>
    </source>
</evidence>
<proteinExistence type="predicted"/>
<dbReference type="EMBL" id="GBRH01225315">
    <property type="protein sequence ID" value="JAD72580.1"/>
    <property type="molecule type" value="Transcribed_RNA"/>
</dbReference>
<name>A0A0A9CGS5_ARUDO</name>
<reference evidence="1" key="2">
    <citation type="journal article" date="2015" name="Data Brief">
        <title>Shoot transcriptome of the giant reed, Arundo donax.</title>
        <authorList>
            <person name="Barrero R.A."/>
            <person name="Guerrero F.D."/>
            <person name="Moolhuijzen P."/>
            <person name="Goolsby J.A."/>
            <person name="Tidwell J."/>
            <person name="Bellgard S.E."/>
            <person name="Bellgard M.I."/>
        </authorList>
    </citation>
    <scope>NUCLEOTIDE SEQUENCE</scope>
    <source>
        <tissue evidence="1">Shoot tissue taken approximately 20 cm above the soil surface</tissue>
    </source>
</reference>